<protein>
    <submittedName>
        <fullName evidence="2">Uncharacterized protein</fullName>
    </submittedName>
</protein>
<feature type="coiled-coil region" evidence="1">
    <location>
        <begin position="120"/>
        <end position="174"/>
    </location>
</feature>
<dbReference type="AlphaFoldDB" id="A0A267HAG1"/>
<reference evidence="2 3" key="1">
    <citation type="submission" date="2017-06" db="EMBL/GenBank/DDBJ databases">
        <title>A platform for efficient transgenesis in Macrostomum lignano, a flatworm model organism for stem cell research.</title>
        <authorList>
            <person name="Berezikov E."/>
        </authorList>
    </citation>
    <scope>NUCLEOTIDE SEQUENCE [LARGE SCALE GENOMIC DNA]</scope>
    <source>
        <strain evidence="2">DV1</strain>
        <tissue evidence="2">Whole organism</tissue>
    </source>
</reference>
<dbReference type="PANTHER" id="PTHR34645:SF1">
    <property type="entry name" value="GENE 136-RELATED"/>
    <property type="match status" value="1"/>
</dbReference>
<keyword evidence="3" id="KW-1185">Reference proteome</keyword>
<dbReference type="STRING" id="282301.A0A267HAG1"/>
<sequence length="384" mass="44493">MTTKTIGIYSAPAAIRLPELASERLASASSKPSLISIDYNGMQAETAAAPIKRYEETRQFVVQDCTHHRIMKVGHDVHHRLSEVARSQQHQAVKEGESRVRQEMQRATEKRLADLEKQLAMQHEFKIARLKQEHERIIQEKILETETAMRKDLIEAVEKEREDGKRRLKEKEDELNAWWTAEAERQVTEAREEERAIAAREKQTLLEQHKRQTVELKAEEKRIREAALAKLEAEKNAELVRELLKARDEERRIREDLQQQMQLQLEKLTAEAEAKEAELLAEIEAVESAHASTRQKRAAAEEELIRIYQEFETFIDRVLRLNTGGEGAFLLPYTDFLRGVVDAKDAEKRQQQQQQLESRRTSIGTVTLQRVQLPSNVRLVTDFP</sequence>
<proteinExistence type="predicted"/>
<dbReference type="Proteomes" id="UP000215902">
    <property type="component" value="Unassembled WGS sequence"/>
</dbReference>
<gene>
    <name evidence="2" type="ORF">BOX15_Mlig017565g1</name>
</gene>
<name>A0A267HAG1_9PLAT</name>
<accession>A0A267HAG1</accession>
<organism evidence="2 3">
    <name type="scientific">Macrostomum lignano</name>
    <dbReference type="NCBI Taxonomy" id="282301"/>
    <lineage>
        <taxon>Eukaryota</taxon>
        <taxon>Metazoa</taxon>
        <taxon>Spiralia</taxon>
        <taxon>Lophotrochozoa</taxon>
        <taxon>Platyhelminthes</taxon>
        <taxon>Rhabditophora</taxon>
        <taxon>Macrostomorpha</taxon>
        <taxon>Macrostomida</taxon>
        <taxon>Macrostomidae</taxon>
        <taxon>Macrostomum</taxon>
    </lineage>
</organism>
<comment type="caution">
    <text evidence="2">The sequence shown here is derived from an EMBL/GenBank/DDBJ whole genome shotgun (WGS) entry which is preliminary data.</text>
</comment>
<keyword evidence="1" id="KW-0175">Coiled coil</keyword>
<dbReference type="PANTHER" id="PTHR34645">
    <property type="entry name" value="SIMILAR TO HYPOTHETICAL PROTEIN"/>
    <property type="match status" value="1"/>
</dbReference>
<evidence type="ECO:0000313" key="3">
    <source>
        <dbReference type="Proteomes" id="UP000215902"/>
    </source>
</evidence>
<dbReference type="InterPro" id="IPR038927">
    <property type="entry name" value="C6orf163"/>
</dbReference>
<feature type="coiled-coil region" evidence="1">
    <location>
        <begin position="199"/>
        <end position="303"/>
    </location>
</feature>
<evidence type="ECO:0000256" key="1">
    <source>
        <dbReference type="SAM" id="Coils"/>
    </source>
</evidence>
<evidence type="ECO:0000313" key="2">
    <source>
        <dbReference type="EMBL" id="PAA94497.1"/>
    </source>
</evidence>
<dbReference type="EMBL" id="NIVC01000010">
    <property type="protein sequence ID" value="PAA94497.1"/>
    <property type="molecule type" value="Genomic_DNA"/>
</dbReference>